<proteinExistence type="predicted"/>
<dbReference type="AlphaFoldDB" id="A0A085MXU9"/>
<gene>
    <name evidence="1" type="ORF">M514_25764</name>
</gene>
<sequence>MCQLYSGLVSRLIRLTECASLTVSRRLFELSQQLMFTPSHLFTDDRNATACGNISDAIYEMCCHVVYTTDAVQLIDLWINAPKHAGEQTAEQIIEICWNRFQSSA</sequence>
<dbReference type="Proteomes" id="UP000030758">
    <property type="component" value="Unassembled WGS sequence"/>
</dbReference>
<reference evidence="1" key="1">
    <citation type="journal article" date="2014" name="Nat. Genet.">
        <title>Genome and transcriptome of the porcine whipworm Trichuris suis.</title>
        <authorList>
            <person name="Jex A.R."/>
            <person name="Nejsum P."/>
            <person name="Schwarz E.M."/>
            <person name="Hu L."/>
            <person name="Young N.D."/>
            <person name="Hall R.S."/>
            <person name="Korhonen P.K."/>
            <person name="Liao S."/>
            <person name="Thamsborg S."/>
            <person name="Xia J."/>
            <person name="Xu P."/>
            <person name="Wang S."/>
            <person name="Scheerlinck J.P."/>
            <person name="Hofmann A."/>
            <person name="Sternberg P.W."/>
            <person name="Wang J."/>
            <person name="Gasser R.B."/>
        </authorList>
    </citation>
    <scope>NUCLEOTIDE SEQUENCE [LARGE SCALE GENOMIC DNA]</scope>
    <source>
        <strain evidence="1">DCEP-RM93F</strain>
    </source>
</reference>
<name>A0A085MXU9_9BILA</name>
<protein>
    <submittedName>
        <fullName evidence="1">Uncharacterized protein</fullName>
    </submittedName>
</protein>
<dbReference type="EMBL" id="KL367603">
    <property type="protein sequence ID" value="KFD62045.1"/>
    <property type="molecule type" value="Genomic_DNA"/>
</dbReference>
<organism evidence="1">
    <name type="scientific">Trichuris suis</name>
    <name type="common">pig whipworm</name>
    <dbReference type="NCBI Taxonomy" id="68888"/>
    <lineage>
        <taxon>Eukaryota</taxon>
        <taxon>Metazoa</taxon>
        <taxon>Ecdysozoa</taxon>
        <taxon>Nematoda</taxon>
        <taxon>Enoplea</taxon>
        <taxon>Dorylaimia</taxon>
        <taxon>Trichinellida</taxon>
        <taxon>Trichuridae</taxon>
        <taxon>Trichuris</taxon>
    </lineage>
</organism>
<evidence type="ECO:0000313" key="1">
    <source>
        <dbReference type="EMBL" id="KFD62045.1"/>
    </source>
</evidence>
<accession>A0A085MXU9</accession>